<dbReference type="EMBL" id="HBDX01002006">
    <property type="protein sequence ID" value="CAD8221001.1"/>
    <property type="molecule type" value="Transcribed_RNA"/>
</dbReference>
<dbReference type="GO" id="GO:0005216">
    <property type="term" value="F:monoatomic ion channel activity"/>
    <property type="evidence" value="ECO:0007669"/>
    <property type="project" value="InterPro"/>
</dbReference>
<dbReference type="InterPro" id="IPR027359">
    <property type="entry name" value="Volt_channel_dom_sf"/>
</dbReference>
<feature type="transmembrane region" description="Helical" evidence="6">
    <location>
        <begin position="447"/>
        <end position="467"/>
    </location>
</feature>
<keyword evidence="2 6" id="KW-0812">Transmembrane</keyword>
<name>A0A7R9T0J3_9CHLO</name>
<keyword evidence="4 6" id="KW-0472">Membrane</keyword>
<gene>
    <name evidence="8" type="ORF">OLUC0939_LOCUS1721</name>
</gene>
<feature type="transmembrane region" description="Helical" evidence="6">
    <location>
        <begin position="295"/>
        <end position="314"/>
    </location>
</feature>
<organism evidence="8">
    <name type="scientific">Ostreococcus sp. 'lucimarinus'</name>
    <dbReference type="NCBI Taxonomy" id="242159"/>
    <lineage>
        <taxon>Eukaryota</taxon>
        <taxon>Viridiplantae</taxon>
        <taxon>Chlorophyta</taxon>
        <taxon>Mamiellophyceae</taxon>
        <taxon>Mamiellales</taxon>
        <taxon>Bathycoccaceae</taxon>
        <taxon>Ostreococcus</taxon>
    </lineage>
</organism>
<dbReference type="Gene3D" id="1.20.120.350">
    <property type="entry name" value="Voltage-gated potassium channels. Chain C"/>
    <property type="match status" value="1"/>
</dbReference>
<comment type="subcellular location">
    <subcellularLocation>
        <location evidence="1">Membrane</location>
        <topology evidence="1">Multi-pass membrane protein</topology>
    </subcellularLocation>
</comment>
<reference evidence="8" key="1">
    <citation type="submission" date="2021-01" db="EMBL/GenBank/DDBJ databases">
        <authorList>
            <person name="Corre E."/>
            <person name="Pelletier E."/>
            <person name="Niang G."/>
            <person name="Scheremetjew M."/>
            <person name="Finn R."/>
            <person name="Kale V."/>
            <person name="Holt S."/>
            <person name="Cochrane G."/>
            <person name="Meng A."/>
            <person name="Brown T."/>
            <person name="Cohen L."/>
        </authorList>
    </citation>
    <scope>NUCLEOTIDE SEQUENCE</scope>
    <source>
        <strain evidence="8">Clade-A-BCC118000</strain>
    </source>
</reference>
<evidence type="ECO:0000256" key="4">
    <source>
        <dbReference type="ARBA" id="ARBA00023136"/>
    </source>
</evidence>
<dbReference type="InterPro" id="IPR009030">
    <property type="entry name" value="Growth_fac_rcpt_cys_sf"/>
</dbReference>
<feature type="transmembrane region" description="Helical" evidence="6">
    <location>
        <begin position="655"/>
        <end position="680"/>
    </location>
</feature>
<evidence type="ECO:0000256" key="3">
    <source>
        <dbReference type="ARBA" id="ARBA00022989"/>
    </source>
</evidence>
<dbReference type="PANTHER" id="PTHR11319">
    <property type="entry name" value="G PROTEIN-COUPLED RECEPTOR-RELATED"/>
    <property type="match status" value="1"/>
</dbReference>
<dbReference type="GO" id="GO:0016020">
    <property type="term" value="C:membrane"/>
    <property type="evidence" value="ECO:0007669"/>
    <property type="project" value="UniProtKB-SubCell"/>
</dbReference>
<accession>A0A7R9T0J3</accession>
<evidence type="ECO:0000256" key="2">
    <source>
        <dbReference type="ARBA" id="ARBA00022692"/>
    </source>
</evidence>
<feature type="transmembrane region" description="Helical" evidence="6">
    <location>
        <begin position="208"/>
        <end position="225"/>
    </location>
</feature>
<feature type="transmembrane region" description="Helical" evidence="6">
    <location>
        <begin position="741"/>
        <end position="760"/>
    </location>
</feature>
<evidence type="ECO:0000256" key="6">
    <source>
        <dbReference type="SAM" id="Phobius"/>
    </source>
</evidence>
<proteinExistence type="predicted"/>
<feature type="transmembrane region" description="Helical" evidence="6">
    <location>
        <begin position="500"/>
        <end position="522"/>
    </location>
</feature>
<dbReference type="PANTHER" id="PTHR11319:SF35">
    <property type="entry name" value="OUTER MEMBRANE PROTEIN PMPC-RELATED"/>
    <property type="match status" value="1"/>
</dbReference>
<dbReference type="CDD" id="cd00185">
    <property type="entry name" value="TNFRSF"/>
    <property type="match status" value="1"/>
</dbReference>
<dbReference type="SUPFAM" id="SSF57184">
    <property type="entry name" value="Growth factor receptor domain"/>
    <property type="match status" value="1"/>
</dbReference>
<protein>
    <recommendedName>
        <fullName evidence="7">Tyrosine-protein kinase ephrin type A/B receptor-like domain-containing protein</fullName>
    </recommendedName>
</protein>
<evidence type="ECO:0000313" key="8">
    <source>
        <dbReference type="EMBL" id="CAD8221001.1"/>
    </source>
</evidence>
<feature type="transmembrane region" description="Helical" evidence="6">
    <location>
        <begin position="810"/>
        <end position="829"/>
    </location>
</feature>
<keyword evidence="3 6" id="KW-1133">Transmembrane helix</keyword>
<evidence type="ECO:0000256" key="1">
    <source>
        <dbReference type="ARBA" id="ARBA00004141"/>
    </source>
</evidence>
<dbReference type="SMART" id="SM01411">
    <property type="entry name" value="Ephrin_rec_like"/>
    <property type="match status" value="2"/>
</dbReference>
<dbReference type="Gene3D" id="2.10.50.10">
    <property type="entry name" value="Tumor Necrosis Factor Receptor, subunit A, domain 2"/>
    <property type="match status" value="2"/>
</dbReference>
<feature type="transmembrane region" description="Helical" evidence="6">
    <location>
        <begin position="624"/>
        <end position="643"/>
    </location>
</feature>
<dbReference type="AlphaFoldDB" id="A0A7R9T0J3"/>
<feature type="transmembrane region" description="Helical" evidence="6">
    <location>
        <begin position="772"/>
        <end position="798"/>
    </location>
</feature>
<dbReference type="InterPro" id="IPR011641">
    <property type="entry name" value="Tyr-kin_ephrin_A/B_rcpt-like"/>
</dbReference>
<evidence type="ECO:0000256" key="5">
    <source>
        <dbReference type="SAM" id="Coils"/>
    </source>
</evidence>
<keyword evidence="5" id="KW-0175">Coiled coil</keyword>
<feature type="domain" description="Tyrosine-protein kinase ephrin type A/B receptor-like" evidence="7">
    <location>
        <begin position="51"/>
        <end position="93"/>
    </location>
</feature>
<feature type="coiled-coil region" evidence="5">
    <location>
        <begin position="405"/>
        <end position="432"/>
    </location>
</feature>
<feature type="transmembrane region" description="Helical" evidence="6">
    <location>
        <begin position="594"/>
        <end position="612"/>
    </location>
</feature>
<dbReference type="Pfam" id="PF07699">
    <property type="entry name" value="Ephrin_rec_like"/>
    <property type="match status" value="1"/>
</dbReference>
<evidence type="ECO:0000259" key="7">
    <source>
        <dbReference type="Pfam" id="PF07699"/>
    </source>
</evidence>
<sequence length="1152" mass="129643">MTISAMCRGGESVNADHGETCDLCPVGSFNSANIADQQSCVQCPAGSYTSATGSTICVPCPADTYASTAGSQVCTPCPANTRSPSGSDDVSDCLCDIGFVVSNSPQCHPCALDRVKCTELGQYTPLPYDGFWQDSTNGKRNLTCIPGLACQEKFDKDEVRTGACAQPRFYANNVTNSPAYVGDGCSKCAKDHYRYASFCEACDPVQEVRIFFVILAYCVALYAMFELATHPAIPSLTILLSFTQITAQMQYFEIPWPKALARWMQVASLAVADLQILGLDCVSTWDYFTRFATTMFAPFVWVFVLGIAIILRCWREIANQAYANVQRRRLIERRRLLHEFDVDAKKWTDLAIARDGLPFDRPDLKGKGDDYNALELHLYGNTKNEGLRKRVFKESVEELRKADLRAKSSQEQSKTERKLRQTKDEIEELVKQKAVSARIIRDNVNRAIPSLVIVMWWGYMLLSRTAIEYFECKDNTESVLLVADPQIRCNFDKHLQWKPVALIGFILYPVGLFLAAFGWLYVHRSSSKTRPRVHVLATRASQIEKARADQVEQFNARYGMMYNCLRPQFYLWICVDLGKKFSIVGVKVLFPNDILLQSFVSMVVFVTFGIMSTRNPYVSVNLNVAEMLATFMNSITLIAGFYFQLGIMDDVSTQIATYVIISGLAGTTIVLTVIVVVEFFPWMKRLFFLLKYNTQTDIYKPDKIGTHESGPQGTSCYIFASDSAFRYWCWRTVRHPVFDRLITATVMMSVGCLISESVLYDETFTSSAYVRIVWFNSFINGIFVLEAAVKIIAMGFILGDGAYLRDTFNCIDFLVIMLQFILFAVNITTNVTGARSARFVKFLRVAKVRVIRIFRRFLQFNAVRGEKFRLMLLEAKAEDTPALSESIERLRVVFEPRSAETMEYNLRVLQPDVLRVAQGLIDELYQEKFDPELVAVYESQTDAVHQTVQKQYHDIVYEWLAFVAEPGQKRAFLATLKNIRDVALDLGPEGIAKEMLRQKYDIAAILNTALYKVPADVKTDTRAYKRKIAKDAKSFTSTKATISKQFNAFQASMQSDDRVEDALNQLPLHSVEEDSALAKRRAENASVRIRNRSLNASAKEKIIQDDLQQKTSGAGELLAAASSVVAEDDVAPAAPAPVKSSGLLARFRKKKT</sequence>